<dbReference type="InterPro" id="IPR050564">
    <property type="entry name" value="F420-G6PD/mer"/>
</dbReference>
<dbReference type="CDD" id="cd01097">
    <property type="entry name" value="Tetrahydromethanopterin_reductase"/>
    <property type="match status" value="1"/>
</dbReference>
<dbReference type="NCBIfam" id="TIGR03857">
    <property type="entry name" value="F420_MSMEG_2249"/>
    <property type="match status" value="1"/>
</dbReference>
<dbReference type="PANTHER" id="PTHR43244:SF1">
    <property type="entry name" value="5,10-METHYLENETETRAHYDROMETHANOPTERIN REDUCTASE"/>
    <property type="match status" value="1"/>
</dbReference>
<dbReference type="Gene3D" id="3.20.20.30">
    <property type="entry name" value="Luciferase-like domain"/>
    <property type="match status" value="1"/>
</dbReference>
<dbReference type="InterPro" id="IPR011251">
    <property type="entry name" value="Luciferase-like_dom"/>
</dbReference>
<evidence type="ECO:0000313" key="3">
    <source>
        <dbReference type="EMBL" id="SNR79561.1"/>
    </source>
</evidence>
<dbReference type="AlphaFoldDB" id="A0A238Z9F4"/>
<evidence type="ECO:0000259" key="2">
    <source>
        <dbReference type="Pfam" id="PF00296"/>
    </source>
</evidence>
<dbReference type="GO" id="GO:0016705">
    <property type="term" value="F:oxidoreductase activity, acting on paired donors, with incorporation or reduction of molecular oxygen"/>
    <property type="evidence" value="ECO:0007669"/>
    <property type="project" value="InterPro"/>
</dbReference>
<feature type="domain" description="Luciferase-like" evidence="2">
    <location>
        <begin position="17"/>
        <end position="321"/>
    </location>
</feature>
<proteinExistence type="predicted"/>
<dbReference type="SUPFAM" id="SSF51679">
    <property type="entry name" value="Bacterial luciferase-like"/>
    <property type="match status" value="1"/>
</dbReference>
<dbReference type="InterPro" id="IPR022378">
    <property type="entry name" value="F420_OxRdatse_MSMEG2249_pred"/>
</dbReference>
<dbReference type="OrthoDB" id="5723777at2"/>
<name>A0A238Z9F4_9ACTN</name>
<evidence type="ECO:0000313" key="4">
    <source>
        <dbReference type="Proteomes" id="UP000198420"/>
    </source>
</evidence>
<dbReference type="Pfam" id="PF00296">
    <property type="entry name" value="Bac_luciferase"/>
    <property type="match status" value="1"/>
</dbReference>
<reference evidence="4" key="1">
    <citation type="submission" date="2017-06" db="EMBL/GenBank/DDBJ databases">
        <authorList>
            <person name="Varghese N."/>
            <person name="Submissions S."/>
        </authorList>
    </citation>
    <scope>NUCLEOTIDE SEQUENCE [LARGE SCALE GENOMIC DNA]</scope>
    <source>
        <strain evidence="4">DSM 44485</strain>
    </source>
</reference>
<accession>A0A238Z9F4</accession>
<dbReference type="Proteomes" id="UP000198420">
    <property type="component" value="Unassembled WGS sequence"/>
</dbReference>
<gene>
    <name evidence="3" type="ORF">SAMN06265355_10741</name>
</gene>
<evidence type="ECO:0000256" key="1">
    <source>
        <dbReference type="ARBA" id="ARBA00023002"/>
    </source>
</evidence>
<dbReference type="EMBL" id="FZNP01000007">
    <property type="protein sequence ID" value="SNR79561.1"/>
    <property type="molecule type" value="Genomic_DNA"/>
</dbReference>
<dbReference type="RefSeq" id="WP_089313088.1">
    <property type="nucleotide sequence ID" value="NZ_FZNP01000007.1"/>
</dbReference>
<organism evidence="3 4">
    <name type="scientific">Actinomadura mexicana</name>
    <dbReference type="NCBI Taxonomy" id="134959"/>
    <lineage>
        <taxon>Bacteria</taxon>
        <taxon>Bacillati</taxon>
        <taxon>Actinomycetota</taxon>
        <taxon>Actinomycetes</taxon>
        <taxon>Streptosporangiales</taxon>
        <taxon>Thermomonosporaceae</taxon>
        <taxon>Actinomadura</taxon>
    </lineage>
</organism>
<sequence>MDDLPELGCYGLAGHSASPRDLLGEVAEAEAMGLGAVFLSERFNTKDAAVLAGAAAAAGDRIGIATAATNHNTRHPLVTATFATTMHRMTGGRFALGLGRGFDMLFDVMGLRRVTQAQLNDFIGIMRRLWRGEAVAGHDGPAGSYPYLSQDSTFREDIPVMLMAIGERTLEFAGRVADGVVLHTFFTDQTLARAVSSIRRGAAAAGRDPASVRVWSVLATVGDHLDEEVRLRKLAGRLATYLQGYGDLLVRVNRWDPADLARFRADDLVDGYPGAFDALATPDELRHLAGLLPQEWLEAAATGSPERCARRVLAQFDAGADSVVLHGATPAELAPILDAYRAVRPADRFEGLPRNPGRARAGDS</sequence>
<keyword evidence="1" id="KW-0560">Oxidoreductase</keyword>
<keyword evidence="4" id="KW-1185">Reference proteome</keyword>
<protein>
    <submittedName>
        <fullName evidence="3">Probable F420-dependent oxidoreductase, MSMEG_2249 family</fullName>
    </submittedName>
</protein>
<dbReference type="PANTHER" id="PTHR43244">
    <property type="match status" value="1"/>
</dbReference>
<dbReference type="InterPro" id="IPR036661">
    <property type="entry name" value="Luciferase-like_sf"/>
</dbReference>